<dbReference type="GO" id="GO:0016627">
    <property type="term" value="F:oxidoreductase activity, acting on the CH-CH group of donors"/>
    <property type="evidence" value="ECO:0007669"/>
    <property type="project" value="InterPro"/>
</dbReference>
<name>A0A7W4LPQ7_9GAMM</name>
<dbReference type="Gene3D" id="1.10.540.10">
    <property type="entry name" value="Acyl-CoA dehydrogenase/oxidase, N-terminal domain"/>
    <property type="match status" value="1"/>
</dbReference>
<dbReference type="SUPFAM" id="SSF56645">
    <property type="entry name" value="Acyl-CoA dehydrogenase NM domain-like"/>
    <property type="match status" value="1"/>
</dbReference>
<keyword evidence="3 10" id="KW-0285">Flavoprotein</keyword>
<gene>
    <name evidence="15" type="ORF">H3H51_18860</name>
</gene>
<dbReference type="Pfam" id="PF02770">
    <property type="entry name" value="Acyl-CoA_dh_M"/>
    <property type="match status" value="1"/>
</dbReference>
<evidence type="ECO:0000256" key="4">
    <source>
        <dbReference type="ARBA" id="ARBA00022827"/>
    </source>
</evidence>
<dbReference type="Pfam" id="PF12806">
    <property type="entry name" value="Acyl-CoA_dh_C"/>
    <property type="match status" value="1"/>
</dbReference>
<evidence type="ECO:0000256" key="10">
    <source>
        <dbReference type="RuleBase" id="RU362125"/>
    </source>
</evidence>
<dbReference type="InterPro" id="IPR025878">
    <property type="entry name" value="Acyl-CoA_dh-like_C_dom"/>
</dbReference>
<dbReference type="InterPro" id="IPR009075">
    <property type="entry name" value="AcylCo_DH/oxidase_C"/>
</dbReference>
<evidence type="ECO:0000259" key="14">
    <source>
        <dbReference type="Pfam" id="PF12806"/>
    </source>
</evidence>
<dbReference type="FunFam" id="2.40.110.10:FF:000031">
    <property type="entry name" value="Acyl-CoA dehydrogenase, putative"/>
    <property type="match status" value="1"/>
</dbReference>
<protein>
    <recommendedName>
        <fullName evidence="9">3-methylmercaptopropionyl-CoA dehydrogenase</fullName>
        <ecNumber evidence="8">1.3.99.41</ecNumber>
    </recommendedName>
</protein>
<comment type="catalytic activity">
    <reaction evidence="6">
        <text>3-(methylsulfanyl)propanoyl-CoA + oxidized [electron-transfer flavoprotein] + H(+) = 3-(methylsulfanyl)acryloyl-CoA + reduced [electron-transfer flavoprotein]</text>
        <dbReference type="Rhea" id="RHEA:52612"/>
        <dbReference type="Rhea" id="RHEA-COMP:10685"/>
        <dbReference type="Rhea" id="RHEA-COMP:10686"/>
        <dbReference type="ChEBI" id="CHEBI:15378"/>
        <dbReference type="ChEBI" id="CHEBI:57692"/>
        <dbReference type="ChEBI" id="CHEBI:58307"/>
        <dbReference type="ChEBI" id="CHEBI:82815"/>
        <dbReference type="ChEBI" id="CHEBI:84994"/>
        <dbReference type="EC" id="1.3.99.41"/>
    </reaction>
    <physiologicalReaction direction="left-to-right" evidence="6">
        <dbReference type="Rhea" id="RHEA:52613"/>
    </physiologicalReaction>
</comment>
<proteinExistence type="inferred from homology"/>
<dbReference type="AlphaFoldDB" id="A0A7W4LPQ7"/>
<evidence type="ECO:0000259" key="13">
    <source>
        <dbReference type="Pfam" id="PF02771"/>
    </source>
</evidence>
<dbReference type="Gene3D" id="1.20.140.10">
    <property type="entry name" value="Butyryl-CoA Dehydrogenase, subunit A, domain 3"/>
    <property type="match status" value="1"/>
</dbReference>
<evidence type="ECO:0000256" key="6">
    <source>
        <dbReference type="ARBA" id="ARBA00051388"/>
    </source>
</evidence>
<evidence type="ECO:0000256" key="9">
    <source>
        <dbReference type="ARBA" id="ARBA00069043"/>
    </source>
</evidence>
<dbReference type="Pfam" id="PF00441">
    <property type="entry name" value="Acyl-CoA_dh_1"/>
    <property type="match status" value="1"/>
</dbReference>
<keyword evidence="4 10" id="KW-0274">FAD</keyword>
<dbReference type="InterPro" id="IPR037069">
    <property type="entry name" value="AcylCoA_DH/ox_N_sf"/>
</dbReference>
<dbReference type="Pfam" id="PF02771">
    <property type="entry name" value="Acyl-CoA_dh_N"/>
    <property type="match status" value="1"/>
</dbReference>
<dbReference type="EMBL" id="JACJUD010000007">
    <property type="protein sequence ID" value="MBB2497089.1"/>
    <property type="molecule type" value="Genomic_DNA"/>
</dbReference>
<dbReference type="InterPro" id="IPR036250">
    <property type="entry name" value="AcylCo_DH-like_C"/>
</dbReference>
<dbReference type="SUPFAM" id="SSF47203">
    <property type="entry name" value="Acyl-CoA dehydrogenase C-terminal domain-like"/>
    <property type="match status" value="1"/>
</dbReference>
<feature type="domain" description="Acyl-CoA dehydrogenase/oxidase C-terminal" evidence="11">
    <location>
        <begin position="284"/>
        <end position="449"/>
    </location>
</feature>
<evidence type="ECO:0000256" key="2">
    <source>
        <dbReference type="ARBA" id="ARBA00009347"/>
    </source>
</evidence>
<dbReference type="InterPro" id="IPR009100">
    <property type="entry name" value="AcylCoA_DH/oxidase_NM_dom_sf"/>
</dbReference>
<evidence type="ECO:0000313" key="16">
    <source>
        <dbReference type="Proteomes" id="UP000542720"/>
    </source>
</evidence>
<evidence type="ECO:0000256" key="7">
    <source>
        <dbReference type="ARBA" id="ARBA00058683"/>
    </source>
</evidence>
<keyword evidence="16" id="KW-1185">Reference proteome</keyword>
<evidence type="ECO:0000256" key="5">
    <source>
        <dbReference type="ARBA" id="ARBA00023002"/>
    </source>
</evidence>
<dbReference type="RefSeq" id="WP_183090622.1">
    <property type="nucleotide sequence ID" value="NZ_JACJUD010000007.1"/>
</dbReference>
<feature type="domain" description="Acyl-CoA dehydrogenase/oxidase N-terminal" evidence="13">
    <location>
        <begin position="80"/>
        <end position="157"/>
    </location>
</feature>
<dbReference type="InterPro" id="IPR046373">
    <property type="entry name" value="Acyl-CoA_Oxase/DH_mid-dom_sf"/>
</dbReference>
<evidence type="ECO:0000256" key="3">
    <source>
        <dbReference type="ARBA" id="ARBA00022630"/>
    </source>
</evidence>
<feature type="domain" description="Acyl-CoA oxidase/dehydrogenase middle" evidence="12">
    <location>
        <begin position="162"/>
        <end position="269"/>
    </location>
</feature>
<evidence type="ECO:0000259" key="12">
    <source>
        <dbReference type="Pfam" id="PF02770"/>
    </source>
</evidence>
<comment type="cofactor">
    <cofactor evidence="1 10">
        <name>FAD</name>
        <dbReference type="ChEBI" id="CHEBI:57692"/>
    </cofactor>
</comment>
<dbReference type="GO" id="GO:0050660">
    <property type="term" value="F:flavin adenine dinucleotide binding"/>
    <property type="evidence" value="ECO:0007669"/>
    <property type="project" value="InterPro"/>
</dbReference>
<dbReference type="InterPro" id="IPR013786">
    <property type="entry name" value="AcylCoA_DH/ox_N"/>
</dbReference>
<comment type="similarity">
    <text evidence="2 10">Belongs to the acyl-CoA dehydrogenase family.</text>
</comment>
<feature type="domain" description="Acetyl-CoA dehydrogenase-like C-terminal" evidence="14">
    <location>
        <begin position="468"/>
        <end position="594"/>
    </location>
</feature>
<evidence type="ECO:0000313" key="15">
    <source>
        <dbReference type="EMBL" id="MBB2497089.1"/>
    </source>
</evidence>
<sequence length="598" mass="64533">MSEYHAPLRDMQFVLNELEHLNQVSTLPGCEEIGADLAAAILDEADKYASGVLSPLNISGDLQGARWSDGAVSTPTGWKHAYAQFVASGWNALSCTPEFGGQGLPRLISALVEEMWNGANVAFGLCPMLTRGAIEAIELRGSDYLKETYLPKMVSGEWTGSMNLTEPQAGSDLAAVRSRAEPQGDGSYRVYGQKIFITYGEHDLTDNIVHLVLARVPGAPDGVKGISLFVVPKFLVNPDGCLGARNDVRCVSIEHKLGIHASPTAVLAFGDKEGAHGWLVGEENRGLEYMFIMMNAARFSVGIEGIGIAERAYQRALAYARDRVQGSELGAKSRNKVAIIRHPDVRRMLLSMKSRTEAMRALACAVATAMDIAQRHTDDSQRQHSQAFVDLMIPVVKGWSTESAIDIASLGVQIHGGMGFIEETGAAQHLRDARITTIYEGTTGIQAADLIGRKIARDQGQAARHVMAQMRTVEDSLLRRNDASLAPIARALGQGIKALEQAISYIVAHYDTQVHQVSAGSVPFLELFGLVAGGWQLARAALVAQQQLGAGNTEVAFYQAKLQTARFYAEHLLVRAEGLAQTLTQGGGAVLAMDDEHF</sequence>
<dbReference type="PANTHER" id="PTHR42803">
    <property type="entry name" value="ACYL-COA DEHYDROGENASE"/>
    <property type="match status" value="1"/>
</dbReference>
<dbReference type="Gene3D" id="2.40.110.10">
    <property type="entry name" value="Butyryl-CoA Dehydrogenase, subunit A, domain 2"/>
    <property type="match status" value="1"/>
</dbReference>
<reference evidence="15 16" key="1">
    <citation type="submission" date="2020-08" db="EMBL/GenBank/DDBJ databases">
        <authorList>
            <person name="Kim C.M."/>
        </authorList>
    </citation>
    <scope>NUCLEOTIDE SEQUENCE [LARGE SCALE GENOMIC DNA]</scope>
    <source>
        <strain evidence="15 16">UL070</strain>
    </source>
</reference>
<keyword evidence="5 10" id="KW-0560">Oxidoreductase</keyword>
<comment type="function">
    <text evidence="7">Involved in the assimilation of dimethylsulphoniopropionate (DMSP), an important compound in the fixation of carbon in marine phytoplankton, by mediating the conversion of 3-(methylthio)propanoyl-CoA (MMPA-CoA) to 3-(methylthio)acryloyl-CoA (MTA-CoA).</text>
</comment>
<evidence type="ECO:0000256" key="8">
    <source>
        <dbReference type="ARBA" id="ARBA00066694"/>
    </source>
</evidence>
<organism evidence="15 16">
    <name type="scientific">Aquipseudomonas ullengensis</name>
    <dbReference type="NCBI Taxonomy" id="2759166"/>
    <lineage>
        <taxon>Bacteria</taxon>
        <taxon>Pseudomonadati</taxon>
        <taxon>Pseudomonadota</taxon>
        <taxon>Gammaproteobacteria</taxon>
        <taxon>Pseudomonadales</taxon>
        <taxon>Pseudomonadaceae</taxon>
        <taxon>Aquipseudomonas</taxon>
    </lineage>
</organism>
<evidence type="ECO:0000256" key="1">
    <source>
        <dbReference type="ARBA" id="ARBA00001974"/>
    </source>
</evidence>
<dbReference type="EC" id="1.3.99.41" evidence="8"/>
<dbReference type="InterPro" id="IPR006091">
    <property type="entry name" value="Acyl-CoA_Oxase/DH_mid-dom"/>
</dbReference>
<accession>A0A7W4LPQ7</accession>
<dbReference type="Proteomes" id="UP000542720">
    <property type="component" value="Unassembled WGS sequence"/>
</dbReference>
<dbReference type="InterPro" id="IPR052166">
    <property type="entry name" value="Diverse_Acyl-CoA_DH"/>
</dbReference>
<dbReference type="PANTHER" id="PTHR42803:SF1">
    <property type="entry name" value="BROAD-SPECIFICITY LINEAR ACYL-COA DEHYDROGENASE FADE5"/>
    <property type="match status" value="1"/>
</dbReference>
<comment type="caution">
    <text evidence="15">The sequence shown here is derived from an EMBL/GenBank/DDBJ whole genome shotgun (WGS) entry which is preliminary data.</text>
</comment>
<evidence type="ECO:0000259" key="11">
    <source>
        <dbReference type="Pfam" id="PF00441"/>
    </source>
</evidence>